<name>A0A5A8CAV6_CAFRO</name>
<proteinExistence type="predicted"/>
<dbReference type="Gene3D" id="2.130.10.30">
    <property type="entry name" value="Regulator of chromosome condensation 1/beta-lactamase-inhibitor protein II"/>
    <property type="match status" value="3"/>
</dbReference>
<gene>
    <name evidence="4" type="ORF">FNF29_05826</name>
</gene>
<dbReference type="PROSITE" id="PS00626">
    <property type="entry name" value="RCC1_2"/>
    <property type="match status" value="1"/>
</dbReference>
<evidence type="ECO:0000256" key="3">
    <source>
        <dbReference type="SAM" id="MobiDB-lite"/>
    </source>
</evidence>
<feature type="compositionally biased region" description="Low complexity" evidence="3">
    <location>
        <begin position="765"/>
        <end position="786"/>
    </location>
</feature>
<dbReference type="Gene3D" id="3.30.710.10">
    <property type="entry name" value="Potassium Channel Kv1.1, Chain A"/>
    <property type="match status" value="1"/>
</dbReference>
<feature type="region of interest" description="Disordered" evidence="3">
    <location>
        <begin position="144"/>
        <end position="179"/>
    </location>
</feature>
<dbReference type="PANTHER" id="PTHR22870">
    <property type="entry name" value="REGULATOR OF CHROMOSOME CONDENSATION"/>
    <property type="match status" value="1"/>
</dbReference>
<evidence type="ECO:0000313" key="5">
    <source>
        <dbReference type="Proteomes" id="UP000323011"/>
    </source>
</evidence>
<feature type="compositionally biased region" description="Low complexity" evidence="3">
    <location>
        <begin position="150"/>
        <end position="162"/>
    </location>
</feature>
<feature type="region of interest" description="Disordered" evidence="3">
    <location>
        <begin position="685"/>
        <end position="714"/>
    </location>
</feature>
<dbReference type="InterPro" id="IPR009091">
    <property type="entry name" value="RCC1/BLIP-II"/>
</dbReference>
<dbReference type="SUPFAM" id="SSF50985">
    <property type="entry name" value="RCC1/BLIP-II"/>
    <property type="match status" value="2"/>
</dbReference>
<dbReference type="Pfam" id="PF13540">
    <property type="entry name" value="RCC1_2"/>
    <property type="match status" value="3"/>
</dbReference>
<evidence type="ECO:0000256" key="1">
    <source>
        <dbReference type="ARBA" id="ARBA00022737"/>
    </source>
</evidence>
<organism evidence="4 5">
    <name type="scientific">Cafeteria roenbergensis</name>
    <name type="common">Marine flagellate</name>
    <dbReference type="NCBI Taxonomy" id="33653"/>
    <lineage>
        <taxon>Eukaryota</taxon>
        <taxon>Sar</taxon>
        <taxon>Stramenopiles</taxon>
        <taxon>Bigyra</taxon>
        <taxon>Opalozoa</taxon>
        <taxon>Bicosoecida</taxon>
        <taxon>Cafeteriaceae</taxon>
        <taxon>Cafeteria</taxon>
    </lineage>
</organism>
<sequence>MSVFGWGRTDAGALPGVETGHRLATASARPQPVAGLGSVSVASIAAGDAHTVVLSHHGDVYTVGRPLEGQLGRPGDARCFAKVKGALEGESVVSVAAGTGLSLAVTDDGRLFEWGRVFRDANDAAGATGARGARESEEFAKWSQRGMRDAAGPTSAGAAASAGGAGAPAGEKPAFQDAALPGEGSTAAKLAAARETIDPLAVARAAGIDESSAWEIAGTVLPGMAEDLSRMSDKQRRVVIRSTLRYLAQGTAGSDYPGEEGDSPERRAARAFDAEVISGGLLRMKLEQRLIPTPVVVPRLMEMGVRVKCVSAGHAHVVVVSQDGRALSVGFNDSGQLALGHRFSVPTFQLVGRAMARPWDASIEAARARRAAAADPSSVPECTPATAFAGAVSREPAPLPTLVQCAAPRFVGVACGQAHTLLLDAEGRVWGSGCGGLGQLGNGSGGDRLAPTLVCAVPVTHPLHVDATALAETDRMRSALLANPMADGSRGAMIANGELLLSHATTRRPVARVRALACGDNHSLLLTEDDTVWGMGHAEYAQFTLPHEPAEAGDMAMPPRFYYRPRLVGARLQDPLSTALHSQQVVDISAGSQFSAARTADGSLIVFGWGSYGVLAEHESLAEGALPTESDGRGNASMQLQTFGPHRPALAAACGRDHVLCVSEPDGDSAAEAWNPLLREVELRRARPEPSKAASDPASDEWASRDRAGSGEAAGAAASGLAACADDDGLWDDTDSAEAAARALADVLVLPLGRAPLSVATAPRAAGGTAESPSAGPAAAAAAGVGEESGDTGRRRAAAEAVSIDRAAIVARLERVLGKFGEGRIRSVGEASLPAAPARGRAAKAVSPDVLSLPGGGRGVLWKRGYKAHWPLLQARWPALRDVDAAAAAASAEGAVVIGDGSVHGPRVVVVDAKSELGRTLGHLAGGLGGARLVVAVANVSPQTACDALAYAYSDRIATPRHRARQLEALAKVLRADALASRAAVRTGQAPLGEAAPADATTTTATSAAAAAAAAGDGAEGMGHASAAEADPAGRGGVLVSSWRDDMQWLLDDGARRGDVSLRGSGDASDGDDDGLVRVHGIGLVQSSFFRLALTGSARDALAASESGEIQLPEIGATTLRLVIRWMHQSDPAIVDGDTALPLLAAAQQLCVDSLLDVAQSLTADSLDEETAGAVLDVAMALDLPKLANAARRVRSSAAASIAGRMAAEAARSRSARARGAH</sequence>
<dbReference type="Proteomes" id="UP000323011">
    <property type="component" value="Unassembled WGS sequence"/>
</dbReference>
<dbReference type="PANTHER" id="PTHR22870:SF466">
    <property type="entry name" value="ANKYRIN REPEAT-CONTAINING PROTEIN"/>
    <property type="match status" value="1"/>
</dbReference>
<dbReference type="AlphaFoldDB" id="A0A5A8CAV6"/>
<evidence type="ECO:0000313" key="4">
    <source>
        <dbReference type="EMBL" id="KAA0149614.1"/>
    </source>
</evidence>
<protein>
    <recommendedName>
        <fullName evidence="6">BTB domain-containing protein</fullName>
    </recommendedName>
</protein>
<feature type="repeat" description="RCC1" evidence="2">
    <location>
        <begin position="58"/>
        <end position="108"/>
    </location>
</feature>
<keyword evidence="1" id="KW-0677">Repeat</keyword>
<keyword evidence="5" id="KW-1185">Reference proteome</keyword>
<dbReference type="EMBL" id="VLTN01000041">
    <property type="protein sequence ID" value="KAA0149614.1"/>
    <property type="molecule type" value="Genomic_DNA"/>
</dbReference>
<feature type="region of interest" description="Disordered" evidence="3">
    <location>
        <begin position="765"/>
        <end position="794"/>
    </location>
</feature>
<reference evidence="4 5" key="1">
    <citation type="submission" date="2019-07" db="EMBL/GenBank/DDBJ databases">
        <title>Genomes of Cafeteria roenbergensis.</title>
        <authorList>
            <person name="Fischer M.G."/>
            <person name="Hackl T."/>
            <person name="Roman M."/>
        </authorList>
    </citation>
    <scope>NUCLEOTIDE SEQUENCE [LARGE SCALE GENOMIC DNA]</scope>
    <source>
        <strain evidence="4 5">BVI</strain>
    </source>
</reference>
<dbReference type="InterPro" id="IPR051210">
    <property type="entry name" value="Ub_ligase/GEF_domain"/>
</dbReference>
<feature type="repeat" description="RCC1" evidence="2">
    <location>
        <begin position="1"/>
        <end position="57"/>
    </location>
</feature>
<evidence type="ECO:0000256" key="2">
    <source>
        <dbReference type="PROSITE-ProRule" id="PRU00235"/>
    </source>
</evidence>
<accession>A0A5A8CAV6</accession>
<dbReference type="SUPFAM" id="SSF54695">
    <property type="entry name" value="POZ domain"/>
    <property type="match status" value="1"/>
</dbReference>
<evidence type="ECO:0008006" key="6">
    <source>
        <dbReference type="Google" id="ProtNLM"/>
    </source>
</evidence>
<dbReference type="PROSITE" id="PS50012">
    <property type="entry name" value="RCC1_3"/>
    <property type="match status" value="3"/>
</dbReference>
<feature type="repeat" description="RCC1" evidence="2">
    <location>
        <begin position="427"/>
        <end position="529"/>
    </location>
</feature>
<dbReference type="InterPro" id="IPR000408">
    <property type="entry name" value="Reg_chr_condens"/>
</dbReference>
<dbReference type="InterPro" id="IPR011333">
    <property type="entry name" value="SKP1/BTB/POZ_sf"/>
</dbReference>
<comment type="caution">
    <text evidence="4">The sequence shown here is derived from an EMBL/GenBank/DDBJ whole genome shotgun (WGS) entry which is preliminary data.</text>
</comment>